<dbReference type="RefSeq" id="XP_032822975.1">
    <property type="nucleotide sequence ID" value="XM_032967084.1"/>
</dbReference>
<keyword evidence="9" id="KW-0503">Monooxygenase</keyword>
<dbReference type="Gene3D" id="1.10.630.10">
    <property type="entry name" value="Cytochrome P450"/>
    <property type="match status" value="1"/>
</dbReference>
<sequence>MAALLGSSALDGLSSSSSWSLFSPSLSTCLLFLATFLLLLEWRKVQRPRGFPPGPRALPLLGNLGSLPTQEPGTALHKLSKRYGDVYSLLLGRELCVVINGFDAVRDALVNHAKEFAGRPWMAIVSKITQGLGIITAGYNHSWKQQRRFALSTLRNFGLGKKSLEEKINEEVAILVQTFRESGDTFDPHFSINNAVSNIICSIVFGNRFDYDDKRFRNLLHLFAENFRIEGGWRGKICIFMPWLEDWPGPHQLIFRNADKVNLFFQERIREHRQTREAGQPRDLIDAYLDEMEKESQDPESTFTDGNLLNVVGDLFIAGTETSSTTLRWALLYMMAYPQIQERCQREIDEVIGGDRSPNTTDRANLPYTDAVIHEAQRMANVAPLGVLHSTTTDVKFRGYDIPKGTKVLLNLTSVLHDETQWKTPNEFNPDHFLDNTGQFVKPDAFLAFSAGPRVCLGENLARMELFLFFTSLLQRFKFHWPDATSRPNFVAAEGLSRAPVFYKLGVRPRDTAK</sequence>
<dbReference type="InterPro" id="IPR002401">
    <property type="entry name" value="Cyt_P450_E_grp-I"/>
</dbReference>
<dbReference type="InterPro" id="IPR050182">
    <property type="entry name" value="Cytochrome_P450_fam2"/>
</dbReference>
<feature type="binding site" description="axial binding residue" evidence="8">
    <location>
        <position position="456"/>
    </location>
    <ligand>
        <name>heme</name>
        <dbReference type="ChEBI" id="CHEBI:30413"/>
    </ligand>
    <ligandPart>
        <name>Fe</name>
        <dbReference type="ChEBI" id="CHEBI:18248"/>
    </ligandPart>
</feature>
<dbReference type="GO" id="GO:0006082">
    <property type="term" value="P:organic acid metabolic process"/>
    <property type="evidence" value="ECO:0007669"/>
    <property type="project" value="TreeGrafter"/>
</dbReference>
<dbReference type="PROSITE" id="PS00086">
    <property type="entry name" value="CYTOCHROME_P450"/>
    <property type="match status" value="1"/>
</dbReference>
<dbReference type="GO" id="GO:0006805">
    <property type="term" value="P:xenobiotic metabolic process"/>
    <property type="evidence" value="ECO:0007669"/>
    <property type="project" value="TreeGrafter"/>
</dbReference>
<dbReference type="InterPro" id="IPR017972">
    <property type="entry name" value="Cyt_P450_CS"/>
</dbReference>
<dbReference type="FunFam" id="1.10.630.10:FF:000004">
    <property type="entry name" value="cytochrome P450 2D15 isoform X1"/>
    <property type="match status" value="1"/>
</dbReference>
<evidence type="ECO:0000313" key="10">
    <source>
        <dbReference type="Proteomes" id="UP001318040"/>
    </source>
</evidence>
<keyword evidence="4 8" id="KW-0479">Metal-binding</keyword>
<dbReference type="SUPFAM" id="SSF48264">
    <property type="entry name" value="Cytochrome P450"/>
    <property type="match status" value="1"/>
</dbReference>
<comment type="subcellular location">
    <subcellularLocation>
        <location evidence="2">Membrane</location>
    </subcellularLocation>
</comment>
<dbReference type="InterPro" id="IPR001128">
    <property type="entry name" value="Cyt_P450"/>
</dbReference>
<gene>
    <name evidence="11 12" type="primary">LOC116949609</name>
</gene>
<comment type="cofactor">
    <cofactor evidence="1 8">
        <name>heme</name>
        <dbReference type="ChEBI" id="CHEBI:30413"/>
    </cofactor>
</comment>
<evidence type="ECO:0000256" key="8">
    <source>
        <dbReference type="PIRSR" id="PIRSR602401-1"/>
    </source>
</evidence>
<dbReference type="InterPro" id="IPR036396">
    <property type="entry name" value="Cyt_P450_sf"/>
</dbReference>
<reference evidence="11 12" key="1">
    <citation type="submission" date="2025-04" db="UniProtKB">
        <authorList>
            <consortium name="RefSeq"/>
        </authorList>
    </citation>
    <scope>IDENTIFICATION</scope>
    <source>
        <tissue evidence="11 12">Sperm</tissue>
    </source>
</reference>
<proteinExistence type="inferred from homology"/>
<dbReference type="GO" id="GO:0016020">
    <property type="term" value="C:membrane"/>
    <property type="evidence" value="ECO:0007669"/>
    <property type="project" value="UniProtKB-SubCell"/>
</dbReference>
<dbReference type="GO" id="GO:0020037">
    <property type="term" value="F:heme binding"/>
    <property type="evidence" value="ECO:0007669"/>
    <property type="project" value="InterPro"/>
</dbReference>
<dbReference type="GO" id="GO:0016712">
    <property type="term" value="F:oxidoreductase activity, acting on paired donors, with incorporation or reduction of molecular oxygen, reduced flavin or flavoprotein as one donor, and incorporation of one atom of oxygen"/>
    <property type="evidence" value="ECO:0007669"/>
    <property type="project" value="InterPro"/>
</dbReference>
<evidence type="ECO:0000256" key="5">
    <source>
        <dbReference type="ARBA" id="ARBA00023002"/>
    </source>
</evidence>
<evidence type="ECO:0000256" key="3">
    <source>
        <dbReference type="ARBA" id="ARBA00010617"/>
    </source>
</evidence>
<evidence type="ECO:0000313" key="12">
    <source>
        <dbReference type="RefSeq" id="XP_032822975.1"/>
    </source>
</evidence>
<dbReference type="PRINTS" id="PR01686">
    <property type="entry name" value="EP450ICYP2D"/>
</dbReference>
<accession>A0AAJ7TTZ8</accession>
<dbReference type="GO" id="GO:0005506">
    <property type="term" value="F:iron ion binding"/>
    <property type="evidence" value="ECO:0007669"/>
    <property type="project" value="InterPro"/>
</dbReference>
<evidence type="ECO:0000313" key="11">
    <source>
        <dbReference type="RefSeq" id="XP_032822974.1"/>
    </source>
</evidence>
<dbReference type="Pfam" id="PF00067">
    <property type="entry name" value="p450"/>
    <property type="match status" value="1"/>
</dbReference>
<dbReference type="GO" id="GO:0005737">
    <property type="term" value="C:cytoplasm"/>
    <property type="evidence" value="ECO:0007669"/>
    <property type="project" value="TreeGrafter"/>
</dbReference>
<evidence type="ECO:0000256" key="9">
    <source>
        <dbReference type="RuleBase" id="RU000461"/>
    </source>
</evidence>
<keyword evidence="8 9" id="KW-0349">Heme</keyword>
<dbReference type="PANTHER" id="PTHR24300">
    <property type="entry name" value="CYTOCHROME P450 508A4-RELATED"/>
    <property type="match status" value="1"/>
</dbReference>
<comment type="similarity">
    <text evidence="3 9">Belongs to the cytochrome P450 family.</text>
</comment>
<dbReference type="PRINTS" id="PR00463">
    <property type="entry name" value="EP450I"/>
</dbReference>
<protein>
    <submittedName>
        <fullName evidence="11 12">Cytochrome P450 2J6-like</fullName>
    </submittedName>
</protein>
<keyword evidence="5 9" id="KW-0560">Oxidoreductase</keyword>
<dbReference type="RefSeq" id="XP_032822974.1">
    <property type="nucleotide sequence ID" value="XM_032967083.1"/>
</dbReference>
<name>A0AAJ7TTZ8_PETMA</name>
<evidence type="ECO:0000256" key="6">
    <source>
        <dbReference type="ARBA" id="ARBA00023004"/>
    </source>
</evidence>
<keyword evidence="7" id="KW-0472">Membrane</keyword>
<dbReference type="AlphaFoldDB" id="A0AAJ7TTZ8"/>
<dbReference type="KEGG" id="pmrn:116949609"/>
<evidence type="ECO:0000256" key="1">
    <source>
        <dbReference type="ARBA" id="ARBA00001971"/>
    </source>
</evidence>
<evidence type="ECO:0000256" key="4">
    <source>
        <dbReference type="ARBA" id="ARBA00022723"/>
    </source>
</evidence>
<dbReference type="CDD" id="cd11026">
    <property type="entry name" value="CYP2"/>
    <property type="match status" value="1"/>
</dbReference>
<dbReference type="PANTHER" id="PTHR24300:SF177">
    <property type="entry name" value="CYTOCHROME P450 2J2"/>
    <property type="match status" value="1"/>
</dbReference>
<evidence type="ECO:0000256" key="7">
    <source>
        <dbReference type="ARBA" id="ARBA00023136"/>
    </source>
</evidence>
<keyword evidence="6 8" id="KW-0408">Iron</keyword>
<keyword evidence="10" id="KW-1185">Reference proteome</keyword>
<dbReference type="InterPro" id="IPR008069">
    <property type="entry name" value="Cyt_P450_E_grp-I_CYP2D-like"/>
</dbReference>
<evidence type="ECO:0000256" key="2">
    <source>
        <dbReference type="ARBA" id="ARBA00004370"/>
    </source>
</evidence>
<organism evidence="10 12">
    <name type="scientific">Petromyzon marinus</name>
    <name type="common">Sea lamprey</name>
    <dbReference type="NCBI Taxonomy" id="7757"/>
    <lineage>
        <taxon>Eukaryota</taxon>
        <taxon>Metazoa</taxon>
        <taxon>Chordata</taxon>
        <taxon>Craniata</taxon>
        <taxon>Vertebrata</taxon>
        <taxon>Cyclostomata</taxon>
        <taxon>Hyperoartia</taxon>
        <taxon>Petromyzontiformes</taxon>
        <taxon>Petromyzontidae</taxon>
        <taxon>Petromyzon</taxon>
    </lineage>
</organism>
<dbReference type="Proteomes" id="UP001318040">
    <property type="component" value="Chromosome 37"/>
</dbReference>
<dbReference type="PRINTS" id="PR00385">
    <property type="entry name" value="P450"/>
</dbReference>